<dbReference type="Pfam" id="PF13624">
    <property type="entry name" value="SurA_N_3"/>
    <property type="match status" value="2"/>
</dbReference>
<dbReference type="Proteomes" id="UP000034075">
    <property type="component" value="Unassembled WGS sequence"/>
</dbReference>
<dbReference type="PANTHER" id="PTHR47245:SF2">
    <property type="entry name" value="PEPTIDYL-PROLYL CIS-TRANS ISOMERASE HP_0175-RELATED"/>
    <property type="match status" value="1"/>
</dbReference>
<dbReference type="EMBL" id="LBSF01000004">
    <property type="protein sequence ID" value="KKQ12132.1"/>
    <property type="molecule type" value="Genomic_DNA"/>
</dbReference>
<dbReference type="PANTHER" id="PTHR47245">
    <property type="entry name" value="PEPTIDYLPROLYL ISOMERASE"/>
    <property type="match status" value="1"/>
</dbReference>
<keyword evidence="1" id="KW-1133">Transmembrane helix</keyword>
<dbReference type="Gene3D" id="1.10.4030.10">
    <property type="entry name" value="Porin chaperone SurA, peptide-binding domain"/>
    <property type="match status" value="1"/>
</dbReference>
<name>A0A0G0F2Q0_9BACT</name>
<keyword evidence="1" id="KW-0812">Transmembrane</keyword>
<reference evidence="2 3" key="1">
    <citation type="journal article" date="2015" name="Nature">
        <title>rRNA introns, odd ribosomes, and small enigmatic genomes across a large radiation of phyla.</title>
        <authorList>
            <person name="Brown C.T."/>
            <person name="Hug L.A."/>
            <person name="Thomas B.C."/>
            <person name="Sharon I."/>
            <person name="Castelle C.J."/>
            <person name="Singh A."/>
            <person name="Wilkins M.J."/>
            <person name="Williams K.H."/>
            <person name="Banfield J.F."/>
        </authorList>
    </citation>
    <scope>NUCLEOTIDE SEQUENCE [LARGE SCALE GENOMIC DNA]</scope>
</reference>
<sequence length="284" mass="31636">MSKDKKKSPTKKSQTKASVTPTKVKFVVKKPNLSNIKIKVKMPDFKKMFTQMKESKTSKTVLKIVALVLIVVGSFALIDLGVQYLNNDYSVAIVNGTRISKSEWNKLLQQAYGQAGATQLIDNEVIAQEAKKAEITASDEEIQTQVDQIVTSLGGQTEYEAALKANNLTDTELKKEIKLDILTTKLLTPTITYTDDDLKSFFTQYSAQMFPTETAALETGAKLDFDTYKAQTTTYYVQQQVSNTKSTWLASKEAEYKIQNNATSKPTYGLFGTTINIFKNLTAK</sequence>
<evidence type="ECO:0000256" key="1">
    <source>
        <dbReference type="SAM" id="Phobius"/>
    </source>
</evidence>
<accession>A0A0G0F2Q0</accession>
<comment type="caution">
    <text evidence="2">The sequence shown here is derived from an EMBL/GenBank/DDBJ whole genome shotgun (WGS) entry which is preliminary data.</text>
</comment>
<dbReference type="InterPro" id="IPR027304">
    <property type="entry name" value="Trigger_fact/SurA_dom_sf"/>
</dbReference>
<protein>
    <submittedName>
        <fullName evidence="2">Foldase protein PrsA</fullName>
    </submittedName>
</protein>
<dbReference type="SUPFAM" id="SSF109998">
    <property type="entry name" value="Triger factor/SurA peptide-binding domain-like"/>
    <property type="match status" value="1"/>
</dbReference>
<evidence type="ECO:0000313" key="3">
    <source>
        <dbReference type="Proteomes" id="UP000034075"/>
    </source>
</evidence>
<evidence type="ECO:0000313" key="2">
    <source>
        <dbReference type="EMBL" id="KKQ12132.1"/>
    </source>
</evidence>
<gene>
    <name evidence="2" type="ORF">US24_C0004G0008</name>
</gene>
<keyword evidence="1" id="KW-0472">Membrane</keyword>
<proteinExistence type="predicted"/>
<dbReference type="InterPro" id="IPR050245">
    <property type="entry name" value="PrsA_foldase"/>
</dbReference>
<organism evidence="2 3">
    <name type="scientific">candidate division WS6 bacterium GW2011_GWC2_36_7</name>
    <dbReference type="NCBI Taxonomy" id="1619091"/>
    <lineage>
        <taxon>Bacteria</taxon>
        <taxon>Candidatus Dojkabacteria</taxon>
    </lineage>
</organism>
<dbReference type="AlphaFoldDB" id="A0A0G0F2Q0"/>
<feature type="transmembrane region" description="Helical" evidence="1">
    <location>
        <begin position="61"/>
        <end position="85"/>
    </location>
</feature>